<keyword evidence="8" id="KW-0408">Iron</keyword>
<evidence type="ECO:0000256" key="6">
    <source>
        <dbReference type="ARBA" id="ARBA00022833"/>
    </source>
</evidence>
<evidence type="ECO:0000256" key="13">
    <source>
        <dbReference type="ARBA" id="ARBA00049802"/>
    </source>
</evidence>
<dbReference type="GO" id="GO:0002098">
    <property type="term" value="P:tRNA wobble uridine modification"/>
    <property type="evidence" value="ECO:0007669"/>
    <property type="project" value="TreeGrafter"/>
</dbReference>
<dbReference type="AlphaFoldDB" id="A0A158P998"/>
<dbReference type="Pfam" id="PF08241">
    <property type="entry name" value="Methyltransf_11"/>
    <property type="match status" value="1"/>
</dbReference>
<dbReference type="CDD" id="cd02440">
    <property type="entry name" value="AdoMet_MTases"/>
    <property type="match status" value="1"/>
</dbReference>
<dbReference type="PROSITE" id="PS51471">
    <property type="entry name" value="FE2OG_OXY"/>
    <property type="match status" value="1"/>
</dbReference>
<keyword evidence="6" id="KW-0862">Zinc</keyword>
<dbReference type="GO" id="GO:0106335">
    <property type="term" value="F:tRNA (5-carboxymethyluridine(34)-5-O)-methyltransferase activity"/>
    <property type="evidence" value="ECO:0007669"/>
    <property type="project" value="UniProtKB-EC"/>
</dbReference>
<dbReference type="Gene3D" id="3.40.50.150">
    <property type="entry name" value="Vaccinia Virus protein VP39"/>
    <property type="match status" value="1"/>
</dbReference>
<evidence type="ECO:0000256" key="10">
    <source>
        <dbReference type="ARBA" id="ARBA00034996"/>
    </source>
</evidence>
<dbReference type="PANTHER" id="PTHR13069:SF37">
    <property type="entry name" value="FIRE DANCER"/>
    <property type="match status" value="1"/>
</dbReference>
<dbReference type="InterPro" id="IPR027450">
    <property type="entry name" value="AlkB-like"/>
</dbReference>
<dbReference type="InterPro" id="IPR029063">
    <property type="entry name" value="SAM-dependent_MTases_sf"/>
</dbReference>
<dbReference type="Pfam" id="PF00076">
    <property type="entry name" value="RRM_1"/>
    <property type="match status" value="1"/>
</dbReference>
<evidence type="ECO:0000256" key="14">
    <source>
        <dbReference type="PROSITE-ProRule" id="PRU00176"/>
    </source>
</evidence>
<evidence type="ECO:0000259" key="15">
    <source>
        <dbReference type="PROSITE" id="PS50102"/>
    </source>
</evidence>
<keyword evidence="17" id="KW-1185">Reference proteome</keyword>
<evidence type="ECO:0000313" key="18">
    <source>
        <dbReference type="WBParaSite" id="ACAC_0000799001-mRNA-1"/>
    </source>
</evidence>
<comment type="function">
    <text evidence="11">Catalyzes the methylation of 5-carboxymethyl uridine to 5-methylcarboxymethyl uridine at the wobble position of the anticodon loop in tRNA via its methyltransferase domain. Catalyzes the last step in the formation of 5-methylcarboxymethyl uridine at the wobble position of the anticodon loop in target tRNA. Has a preference for tRNA(Arg) and tRNA(Glu), and does not bind tRNA(Lys). Binds tRNA and catalyzes the iron and alpha-ketoglutarate dependent hydroxylation of 5-methylcarboxymethyl uridine at the wobble position of the anticodon loop in tRNA via its dioxygenase domain, giving rise to 5-(S)-methoxycarbonylhydroxymethyluridine; has a preference for tRNA(Gly). Required for normal survival after DNA damage. May inhibit apoptosis and promote cell survival and angiogenesis.</text>
</comment>
<dbReference type="SUPFAM" id="SSF51197">
    <property type="entry name" value="Clavaminate synthase-like"/>
    <property type="match status" value="1"/>
</dbReference>
<dbReference type="WBParaSite" id="ACAC_0000799001-mRNA-1">
    <property type="protein sequence ID" value="ACAC_0000799001-mRNA-1"/>
    <property type="gene ID" value="ACAC_0000799001"/>
</dbReference>
<evidence type="ECO:0000256" key="11">
    <source>
        <dbReference type="ARBA" id="ARBA00045506"/>
    </source>
</evidence>
<organism evidence="17 18">
    <name type="scientific">Angiostrongylus cantonensis</name>
    <name type="common">Rat lungworm</name>
    <dbReference type="NCBI Taxonomy" id="6313"/>
    <lineage>
        <taxon>Eukaryota</taxon>
        <taxon>Metazoa</taxon>
        <taxon>Ecdysozoa</taxon>
        <taxon>Nematoda</taxon>
        <taxon>Chromadorea</taxon>
        <taxon>Rhabditida</taxon>
        <taxon>Rhabditina</taxon>
        <taxon>Rhabditomorpha</taxon>
        <taxon>Strongyloidea</taxon>
        <taxon>Metastrongylidae</taxon>
        <taxon>Angiostrongylus</taxon>
    </lineage>
</organism>
<evidence type="ECO:0000256" key="9">
    <source>
        <dbReference type="ARBA" id="ARBA00023268"/>
    </source>
</evidence>
<keyword evidence="7 14" id="KW-0694">RNA-binding</keyword>
<dbReference type="SUPFAM" id="SSF53335">
    <property type="entry name" value="S-adenosyl-L-methionine-dependent methyltransferases"/>
    <property type="match status" value="1"/>
</dbReference>
<protein>
    <recommendedName>
        <fullName evidence="3">tRNA (carboxymethyluridine(34)-5-O)-methyltransferase</fullName>
        <ecNumber evidence="3">2.1.1.229</ecNumber>
    </recommendedName>
    <alternativeName>
        <fullName evidence="12">Alkylated DNA repair protein alkB homolog 8</fullName>
    </alternativeName>
    <alternativeName>
        <fullName evidence="13">S-adenosyl-L-methionine-dependent tRNA methyltransferase ALKBH8</fullName>
    </alternativeName>
</protein>
<dbReference type="Pfam" id="PF13532">
    <property type="entry name" value="2OG-FeII_Oxy_2"/>
    <property type="match status" value="1"/>
</dbReference>
<name>A0A158P998_ANGCA</name>
<evidence type="ECO:0000256" key="4">
    <source>
        <dbReference type="ARBA" id="ARBA00022603"/>
    </source>
</evidence>
<dbReference type="GO" id="GO:0005634">
    <property type="term" value="C:nucleus"/>
    <property type="evidence" value="ECO:0007669"/>
    <property type="project" value="TreeGrafter"/>
</dbReference>
<evidence type="ECO:0000256" key="2">
    <source>
        <dbReference type="ARBA" id="ARBA00007879"/>
    </source>
</evidence>
<evidence type="ECO:0000256" key="1">
    <source>
        <dbReference type="ARBA" id="ARBA00001954"/>
    </source>
</evidence>
<dbReference type="GO" id="GO:0000049">
    <property type="term" value="F:tRNA binding"/>
    <property type="evidence" value="ECO:0007669"/>
    <property type="project" value="TreeGrafter"/>
</dbReference>
<dbReference type="InterPro" id="IPR005123">
    <property type="entry name" value="Oxoglu/Fe-dep_dioxygenase_dom"/>
</dbReference>
<dbReference type="GO" id="GO:0008757">
    <property type="term" value="F:S-adenosylmethionine-dependent methyltransferase activity"/>
    <property type="evidence" value="ECO:0007669"/>
    <property type="project" value="InterPro"/>
</dbReference>
<proteinExistence type="inferred from homology"/>
<comment type="similarity">
    <text evidence="2">Belongs to the alkB family.</text>
</comment>
<dbReference type="GO" id="GO:0005737">
    <property type="term" value="C:cytoplasm"/>
    <property type="evidence" value="ECO:0007669"/>
    <property type="project" value="TreeGrafter"/>
</dbReference>
<comment type="catalytic activity">
    <reaction evidence="10">
        <text>5-(carboxymethyl)uridine(34) in tRNA + S-adenosyl-L-methionine = 5-(2-methoxy-2-oxoethyl)uridine(34) in tRNA + S-adenosyl-L-homocysteine</text>
        <dbReference type="Rhea" id="RHEA:43208"/>
        <dbReference type="Rhea" id="RHEA-COMP:10407"/>
        <dbReference type="Rhea" id="RHEA-COMP:10408"/>
        <dbReference type="ChEBI" id="CHEBI:57856"/>
        <dbReference type="ChEBI" id="CHEBI:59789"/>
        <dbReference type="ChEBI" id="CHEBI:74851"/>
        <dbReference type="ChEBI" id="CHEBI:74882"/>
        <dbReference type="EC" id="2.1.1.229"/>
    </reaction>
</comment>
<evidence type="ECO:0000256" key="8">
    <source>
        <dbReference type="ARBA" id="ARBA00023004"/>
    </source>
</evidence>
<dbReference type="InterPro" id="IPR035979">
    <property type="entry name" value="RBD_domain_sf"/>
</dbReference>
<reference evidence="17" key="1">
    <citation type="submission" date="2012-09" db="EMBL/GenBank/DDBJ databases">
        <authorList>
            <person name="Martin A.A."/>
        </authorList>
    </citation>
    <scope>NUCLEOTIDE SEQUENCE</scope>
</reference>
<dbReference type="GO" id="GO:0030488">
    <property type="term" value="P:tRNA methylation"/>
    <property type="evidence" value="ECO:0007669"/>
    <property type="project" value="TreeGrafter"/>
</dbReference>
<dbReference type="STRING" id="6313.A0A158P998"/>
<dbReference type="InterPro" id="IPR012677">
    <property type="entry name" value="Nucleotide-bd_a/b_plait_sf"/>
</dbReference>
<dbReference type="Proteomes" id="UP000035642">
    <property type="component" value="Unassembled WGS sequence"/>
</dbReference>
<dbReference type="InterPro" id="IPR013216">
    <property type="entry name" value="Methyltransf_11"/>
</dbReference>
<comment type="cofactor">
    <cofactor evidence="1">
        <name>Fe(2+)</name>
        <dbReference type="ChEBI" id="CHEBI:29033"/>
    </cofactor>
</comment>
<accession>A0A158P998</accession>
<dbReference type="PROSITE" id="PS50102">
    <property type="entry name" value="RRM"/>
    <property type="match status" value="1"/>
</dbReference>
<evidence type="ECO:0000256" key="12">
    <source>
        <dbReference type="ARBA" id="ARBA00049786"/>
    </source>
</evidence>
<evidence type="ECO:0000313" key="17">
    <source>
        <dbReference type="Proteomes" id="UP000035642"/>
    </source>
</evidence>
<dbReference type="InterPro" id="IPR051422">
    <property type="entry name" value="AlkB_tRNA_MeTrf/Diox"/>
</dbReference>
<dbReference type="InterPro" id="IPR037151">
    <property type="entry name" value="AlkB-like_sf"/>
</dbReference>
<dbReference type="PANTHER" id="PTHR13069">
    <property type="entry name" value="ALKYLATED DNA REPAIR PROTEIN ALKB HOMOLOG 8"/>
    <property type="match status" value="1"/>
</dbReference>
<feature type="domain" description="RRM" evidence="15">
    <location>
        <begin position="46"/>
        <end position="117"/>
    </location>
</feature>
<evidence type="ECO:0000259" key="16">
    <source>
        <dbReference type="PROSITE" id="PS51471"/>
    </source>
</evidence>
<dbReference type="InterPro" id="IPR000504">
    <property type="entry name" value="RRM_dom"/>
</dbReference>
<reference evidence="18" key="2">
    <citation type="submission" date="2016-04" db="UniProtKB">
        <authorList>
            <consortium name="WormBaseParasite"/>
        </authorList>
    </citation>
    <scope>IDENTIFICATION</scope>
</reference>
<evidence type="ECO:0000256" key="5">
    <source>
        <dbReference type="ARBA" id="ARBA00022679"/>
    </source>
</evidence>
<dbReference type="Gene3D" id="2.60.120.590">
    <property type="entry name" value="Alpha-ketoglutarate-dependent dioxygenase AlkB-like"/>
    <property type="match status" value="1"/>
</dbReference>
<evidence type="ECO:0000256" key="7">
    <source>
        <dbReference type="ARBA" id="ARBA00022884"/>
    </source>
</evidence>
<keyword evidence="5" id="KW-0808">Transferase</keyword>
<dbReference type="FunFam" id="3.30.70.330:FF:000570">
    <property type="entry name" value="ALKylated DNA repair protein AlkB homolog"/>
    <property type="match status" value="1"/>
</dbReference>
<dbReference type="EC" id="2.1.1.229" evidence="3"/>
<feature type="domain" description="Fe2OG dioxygenase" evidence="16">
    <location>
        <begin position="197"/>
        <end position="302"/>
    </location>
</feature>
<dbReference type="Gene3D" id="3.30.70.330">
    <property type="match status" value="1"/>
</dbReference>
<dbReference type="SUPFAM" id="SSF54928">
    <property type="entry name" value="RNA-binding domain, RBD"/>
    <property type="match status" value="1"/>
</dbReference>
<keyword evidence="9" id="KW-0511">Multifunctional enzyme</keyword>
<sequence length="565" mass="64517">LDFNPSKEKRLGSKINPGKLIKKAHKSWEQLKRHDPDVEISNEVTEHLLVSNSSALCGVSLEELEEIFRPFDDKASFVFFPSKRSYSFVSFSSKERASTAREALNGVAPVQLKVSHQPFVISYVKQCERTELSVISLVLPTGSGEWKSEPLKHRDVIHYGYKFDYSANSAFIPTNPIPEAVNRLTDRIVDDGLINFRLDQVTINVYKPGQGIPSHYDTHSAFEDTIVCLSMCSDIVMEFKDGANSSRICPVLLKRRSLCIMKGESRYRWKHGIVNRRYDINPITHRVMPRELRVSITLRKIRREPCQCQFKEYCDWDRGGEMGVPSDEISARKVESLYVNGVYECIASHFDETRFSSWRAVNRFMSAVSPYSVVYDVGCGNGKYLAKNDNLLKIGCDMSQMLCQIVSAKGFMIIRADALCLPFREDADAVLSIAVLHHMASLSRRQKAIREILRVLKPGGKACISVWALDQSNSEYSKMRRHKDSSLDGKQSGRLKIHDGREFIQQDLLVPWQIEHRDETYFRYYHVFTEGEIEELIRSVGGCQIDSVEKEQGNYVAVITKLQKD</sequence>
<evidence type="ECO:0000256" key="3">
    <source>
        <dbReference type="ARBA" id="ARBA00012808"/>
    </source>
</evidence>
<keyword evidence="4" id="KW-0489">Methyltransferase</keyword>